<proteinExistence type="inferred from homology"/>
<dbReference type="STRING" id="150374.A0A0M8N9R0"/>
<evidence type="ECO:0000256" key="1">
    <source>
        <dbReference type="ARBA" id="ARBA00004496"/>
    </source>
</evidence>
<comment type="caution">
    <text evidence="6">The sequence shown here is derived from an EMBL/GenBank/DDBJ whole genome shotgun (WGS) entry which is preliminary data.</text>
</comment>
<evidence type="ECO:0000259" key="5">
    <source>
        <dbReference type="Pfam" id="PF25789"/>
    </source>
</evidence>
<dbReference type="PANTHER" id="PTHR21373">
    <property type="entry name" value="GLUCOSE REPRESSIBLE PROTEIN MAK10"/>
    <property type="match status" value="1"/>
</dbReference>
<dbReference type="InterPro" id="IPR057983">
    <property type="entry name" value="NAA35-like_N"/>
</dbReference>
<keyword evidence="6" id="KW-0808">Transferase</keyword>
<sequence>MDPKMDSGCVNQETQAEEPWDVSKPLLPEEVLGIMDQLLCHEMSWHLGYPLSQTLLTGVYVEALSMPDPQDITEATFVRDNSCVPERNSMLQILRAYCLGLLKSCGYVNERIKSEHFYEEEDFVTNTYHRTLLARIPTKAIREALAEAIDLVKSLEDPVSADLRRSSLLDRDNDEVEVIHDPRTLCHLIRDWESLQVDAEEIDQSIQAQTKEHPVMHQASFGGAPVEAFSLPLSSWTYLYKVRQMEWIVQLGFELEVYQPDELAGMYWYLNYLSKSRLQHAERIQTFILHQVGRSHATMLAVDPRDNRQLQRSLNFTRLSLLDSAVTWELSDSLSCLYAVLLRLKLIKTPPRPYSTDEQRYSIRMRPFASIGHPILPTFEEFTAGTLQLDTEPEELLEYGERAVAGAKKAFEVLSKRTPEESFSVGSHERWMASVKNGLKSCIATGIAISAVQDALARAEDPERPNIKVEIPTPDKAYHEWWIVPKIVRA</sequence>
<evidence type="ECO:0000259" key="4">
    <source>
        <dbReference type="Pfam" id="PF04112"/>
    </source>
</evidence>
<dbReference type="Pfam" id="PF25789">
    <property type="entry name" value="TPR_NAA35"/>
    <property type="match status" value="1"/>
</dbReference>
<dbReference type="PANTHER" id="PTHR21373:SF0">
    <property type="entry name" value="N-ALPHA-ACETYLTRANSFERASE 35, NATC AUXILIARY SUBUNIT"/>
    <property type="match status" value="1"/>
</dbReference>
<reference evidence="6 7" key="1">
    <citation type="submission" date="2015-07" db="EMBL/GenBank/DDBJ databases">
        <title>The genome of the fungus Escovopsis weberi, a specialized disease agent of ant agriculture.</title>
        <authorList>
            <person name="de Man T.J."/>
            <person name="Stajich J.E."/>
            <person name="Kubicek C.P."/>
            <person name="Chenthamara K."/>
            <person name="Atanasova L."/>
            <person name="Druzhinina I.S."/>
            <person name="Birnbaum S."/>
            <person name="Barribeau S.M."/>
            <person name="Teiling C."/>
            <person name="Suen G."/>
            <person name="Currie C."/>
            <person name="Gerardo N.M."/>
        </authorList>
    </citation>
    <scope>NUCLEOTIDE SEQUENCE [LARGE SCALE GENOMIC DNA]</scope>
</reference>
<name>A0A0M8N9R0_ESCWE</name>
<dbReference type="InterPro" id="IPR007244">
    <property type="entry name" value="Naa35_N"/>
</dbReference>
<dbReference type="GO" id="GO:0016740">
    <property type="term" value="F:transferase activity"/>
    <property type="evidence" value="ECO:0007669"/>
    <property type="project" value="UniProtKB-KW"/>
</dbReference>
<dbReference type="Pfam" id="PF04112">
    <property type="entry name" value="Mak10"/>
    <property type="match status" value="1"/>
</dbReference>
<evidence type="ECO:0000313" key="6">
    <source>
        <dbReference type="EMBL" id="KOS22960.1"/>
    </source>
</evidence>
<accession>A0A0M8N9R0</accession>
<comment type="similarity">
    <text evidence="2">Belongs to the MAK10 family.</text>
</comment>
<feature type="domain" description="NAA35-like TPR repeats" evidence="5">
    <location>
        <begin position="183"/>
        <end position="456"/>
    </location>
</feature>
<keyword evidence="3" id="KW-0963">Cytoplasm</keyword>
<protein>
    <submittedName>
        <fullName evidence="6">N-alpha-acetyltransferase</fullName>
    </submittedName>
</protein>
<dbReference type="EMBL" id="LGSR01000002">
    <property type="protein sequence ID" value="KOS22960.1"/>
    <property type="molecule type" value="Genomic_DNA"/>
</dbReference>
<evidence type="ECO:0000313" key="7">
    <source>
        <dbReference type="Proteomes" id="UP000053831"/>
    </source>
</evidence>
<dbReference type="InterPro" id="IPR057982">
    <property type="entry name" value="TPR_NAA35"/>
</dbReference>
<dbReference type="Proteomes" id="UP000053831">
    <property type="component" value="Unassembled WGS sequence"/>
</dbReference>
<organism evidence="6 7">
    <name type="scientific">Escovopsis weberi</name>
    <dbReference type="NCBI Taxonomy" id="150374"/>
    <lineage>
        <taxon>Eukaryota</taxon>
        <taxon>Fungi</taxon>
        <taxon>Dikarya</taxon>
        <taxon>Ascomycota</taxon>
        <taxon>Pezizomycotina</taxon>
        <taxon>Sordariomycetes</taxon>
        <taxon>Hypocreomycetidae</taxon>
        <taxon>Hypocreales</taxon>
        <taxon>Hypocreaceae</taxon>
        <taxon>Escovopsis</taxon>
    </lineage>
</organism>
<dbReference type="AlphaFoldDB" id="A0A0M8N9R0"/>
<feature type="domain" description="NAA35-like N-terminal" evidence="4">
    <location>
        <begin position="1"/>
        <end position="142"/>
    </location>
</feature>
<dbReference type="OrthoDB" id="269405at2759"/>
<keyword evidence="7" id="KW-1185">Reference proteome</keyword>
<evidence type="ECO:0000256" key="2">
    <source>
        <dbReference type="ARBA" id="ARBA00006289"/>
    </source>
</evidence>
<gene>
    <name evidence="6" type="ORF">ESCO_003611</name>
</gene>
<dbReference type="GO" id="GO:0031417">
    <property type="term" value="C:NatC complex"/>
    <property type="evidence" value="ECO:0007669"/>
    <property type="project" value="InterPro"/>
</dbReference>
<comment type="subcellular location">
    <subcellularLocation>
        <location evidence="1">Cytoplasm</location>
    </subcellularLocation>
</comment>
<evidence type="ECO:0000256" key="3">
    <source>
        <dbReference type="ARBA" id="ARBA00022490"/>
    </source>
</evidence>